<sequence length="177" mass="19431">MLKKAAIAAALAACSTAYAASERVTFLYQGFYEEWNGAFNPDYRLTLQFEGQDLNGDGAYTLEELSYFSFGGFRQQPPTCYGAGYVWSCLMSFSYTPGSLPVFSASTGSSEEYGGEVSVTSGDFYVESSRAPWLGEYYHRYRWTDQTVTVGPVPEPGTWAMLGVGLLGLGAAARRRR</sequence>
<dbReference type="AlphaFoldDB" id="A0A562PDF0"/>
<gene>
    <name evidence="3" type="ORF">IP92_05404</name>
</gene>
<evidence type="ECO:0000313" key="4">
    <source>
        <dbReference type="Proteomes" id="UP000315112"/>
    </source>
</evidence>
<dbReference type="InterPro" id="IPR013424">
    <property type="entry name" value="Ice-binding_C"/>
</dbReference>
<dbReference type="Proteomes" id="UP000315112">
    <property type="component" value="Unassembled WGS sequence"/>
</dbReference>
<feature type="chain" id="PRO_5022142515" evidence="1">
    <location>
        <begin position="20"/>
        <end position="177"/>
    </location>
</feature>
<organism evidence="3 4">
    <name type="scientific">Pseudoduganella flava</name>
    <dbReference type="NCBI Taxonomy" id="871742"/>
    <lineage>
        <taxon>Bacteria</taxon>
        <taxon>Pseudomonadati</taxon>
        <taxon>Pseudomonadota</taxon>
        <taxon>Betaproteobacteria</taxon>
        <taxon>Burkholderiales</taxon>
        <taxon>Oxalobacteraceae</taxon>
        <taxon>Telluria group</taxon>
        <taxon>Pseudoduganella</taxon>
    </lineage>
</organism>
<reference evidence="3 4" key="1">
    <citation type="journal article" date="2015" name="Stand. Genomic Sci.">
        <title>Genomic Encyclopedia of Bacterial and Archaeal Type Strains, Phase III: the genomes of soil and plant-associated and newly described type strains.</title>
        <authorList>
            <person name="Whitman W.B."/>
            <person name="Woyke T."/>
            <person name="Klenk H.P."/>
            <person name="Zhou Y."/>
            <person name="Lilburn T.G."/>
            <person name="Beck B.J."/>
            <person name="De Vos P."/>
            <person name="Vandamme P."/>
            <person name="Eisen J.A."/>
            <person name="Garrity G."/>
            <person name="Hugenholtz P."/>
            <person name="Kyrpides N.C."/>
        </authorList>
    </citation>
    <scope>NUCLEOTIDE SEQUENCE [LARGE SCALE GENOMIC DNA]</scope>
    <source>
        <strain evidence="3 4">CGMCC 1.10685</strain>
    </source>
</reference>
<keyword evidence="1" id="KW-0732">Signal</keyword>
<dbReference type="NCBIfam" id="TIGR02595">
    <property type="entry name" value="PEP_CTERM"/>
    <property type="match status" value="1"/>
</dbReference>
<evidence type="ECO:0000256" key="1">
    <source>
        <dbReference type="SAM" id="SignalP"/>
    </source>
</evidence>
<accession>A0A562PDF0</accession>
<evidence type="ECO:0000259" key="2">
    <source>
        <dbReference type="Pfam" id="PF07589"/>
    </source>
</evidence>
<dbReference type="RefSeq" id="WP_199271839.1">
    <property type="nucleotide sequence ID" value="NZ_CP046904.1"/>
</dbReference>
<name>A0A562PDF0_9BURK</name>
<evidence type="ECO:0000313" key="3">
    <source>
        <dbReference type="EMBL" id="TWI42428.1"/>
    </source>
</evidence>
<protein>
    <submittedName>
        <fullName evidence="3">Putative secreted protein with PEP-CTERM sorting signal/MYXO-CTERM domain-containing protein</fullName>
    </submittedName>
</protein>
<proteinExistence type="predicted"/>
<dbReference type="EMBL" id="VLKW01000014">
    <property type="protein sequence ID" value="TWI42428.1"/>
    <property type="molecule type" value="Genomic_DNA"/>
</dbReference>
<feature type="domain" description="Ice-binding protein C-terminal" evidence="2">
    <location>
        <begin position="152"/>
        <end position="176"/>
    </location>
</feature>
<dbReference type="Pfam" id="PF07589">
    <property type="entry name" value="PEP-CTERM"/>
    <property type="match status" value="1"/>
</dbReference>
<comment type="caution">
    <text evidence="3">The sequence shown here is derived from an EMBL/GenBank/DDBJ whole genome shotgun (WGS) entry which is preliminary data.</text>
</comment>
<feature type="signal peptide" evidence="1">
    <location>
        <begin position="1"/>
        <end position="19"/>
    </location>
</feature>